<dbReference type="Gene3D" id="3.30.1300.10">
    <property type="entry name" value="Pantoate-beta-alanine ligase, C-terminal domain"/>
    <property type="match status" value="1"/>
</dbReference>
<dbReference type="SUPFAM" id="SSF52374">
    <property type="entry name" value="Nucleotidylyl transferase"/>
    <property type="match status" value="1"/>
</dbReference>
<dbReference type="STRING" id="402881.Plav_2791"/>
<evidence type="ECO:0000313" key="9">
    <source>
        <dbReference type="EMBL" id="ABS64399.1"/>
    </source>
</evidence>
<dbReference type="NCBIfam" id="TIGR00018">
    <property type="entry name" value="panC"/>
    <property type="match status" value="1"/>
</dbReference>
<dbReference type="InterPro" id="IPR003721">
    <property type="entry name" value="Pantoate_ligase"/>
</dbReference>
<organism evidence="9 10">
    <name type="scientific">Parvibaculum lavamentivorans (strain DS-1 / DSM 13023 / NCIMB 13966)</name>
    <dbReference type="NCBI Taxonomy" id="402881"/>
    <lineage>
        <taxon>Bacteria</taxon>
        <taxon>Pseudomonadati</taxon>
        <taxon>Pseudomonadota</taxon>
        <taxon>Alphaproteobacteria</taxon>
        <taxon>Hyphomicrobiales</taxon>
        <taxon>Parvibaculaceae</taxon>
        <taxon>Parvibaculum</taxon>
    </lineage>
</organism>
<keyword evidence="8" id="KW-0963">Cytoplasm</keyword>
<dbReference type="GO" id="GO:0015940">
    <property type="term" value="P:pantothenate biosynthetic process"/>
    <property type="evidence" value="ECO:0007669"/>
    <property type="project" value="UniProtKB-UniRule"/>
</dbReference>
<dbReference type="PANTHER" id="PTHR21299:SF1">
    <property type="entry name" value="PANTOATE--BETA-ALANINE LIGASE"/>
    <property type="match status" value="1"/>
</dbReference>
<evidence type="ECO:0000256" key="6">
    <source>
        <dbReference type="ARBA" id="ARBA00022840"/>
    </source>
</evidence>
<gene>
    <name evidence="8" type="primary">panC</name>
    <name evidence="9" type="ordered locus">Plav_2791</name>
</gene>
<comment type="caution">
    <text evidence="8">Lacks conserved residue(s) required for the propagation of feature annotation.</text>
</comment>
<feature type="binding site" evidence="8">
    <location>
        <begin position="155"/>
        <end position="158"/>
    </location>
    <ligand>
        <name>ATP</name>
        <dbReference type="ChEBI" id="CHEBI:30616"/>
    </ligand>
</feature>
<evidence type="ECO:0000256" key="7">
    <source>
        <dbReference type="ARBA" id="ARBA00048258"/>
    </source>
</evidence>
<evidence type="ECO:0000313" key="10">
    <source>
        <dbReference type="Proteomes" id="UP000006377"/>
    </source>
</evidence>
<dbReference type="PANTHER" id="PTHR21299">
    <property type="entry name" value="CYTIDYLATE KINASE/PANTOATE-BETA-ALANINE LIGASE"/>
    <property type="match status" value="1"/>
</dbReference>
<feature type="binding site" evidence="8">
    <location>
        <position position="70"/>
    </location>
    <ligand>
        <name>beta-alanine</name>
        <dbReference type="ChEBI" id="CHEBI:57966"/>
    </ligand>
</feature>
<dbReference type="InterPro" id="IPR042176">
    <property type="entry name" value="Pantoate_ligase_C"/>
</dbReference>
<protein>
    <recommendedName>
        <fullName evidence="8">Pantothenate synthetase</fullName>
        <shortName evidence="8">PS</shortName>
        <ecNumber evidence="8">6.3.2.1</ecNumber>
    </recommendedName>
    <alternativeName>
        <fullName evidence="8">Pantoate--beta-alanine ligase</fullName>
    </alternativeName>
    <alternativeName>
        <fullName evidence="8">Pantoate-activating enzyme</fullName>
    </alternativeName>
</protein>
<dbReference type="GO" id="GO:0005524">
    <property type="term" value="F:ATP binding"/>
    <property type="evidence" value="ECO:0007669"/>
    <property type="project" value="UniProtKB-KW"/>
</dbReference>
<dbReference type="RefSeq" id="WP_012111714.1">
    <property type="nucleotide sequence ID" value="NC_009719.1"/>
</dbReference>
<dbReference type="AlphaFoldDB" id="A7HWW6"/>
<comment type="function">
    <text evidence="8">Catalyzes the condensation of pantoate with beta-alanine in an ATP-dependent reaction via a pantoyl-adenylate intermediate.</text>
</comment>
<keyword evidence="6 8" id="KW-0067">ATP-binding</keyword>
<dbReference type="Proteomes" id="UP000006377">
    <property type="component" value="Chromosome"/>
</dbReference>
<evidence type="ECO:0000256" key="4">
    <source>
        <dbReference type="ARBA" id="ARBA00022655"/>
    </source>
</evidence>
<dbReference type="GO" id="GO:0005829">
    <property type="term" value="C:cytosol"/>
    <property type="evidence" value="ECO:0007669"/>
    <property type="project" value="TreeGrafter"/>
</dbReference>
<accession>A7HWW6</accession>
<keyword evidence="10" id="KW-1185">Reference proteome</keyword>
<keyword evidence="3 8" id="KW-0436">Ligase</keyword>
<feature type="active site" description="Proton donor" evidence="8">
    <location>
        <position position="46"/>
    </location>
</feature>
<dbReference type="InterPro" id="IPR014729">
    <property type="entry name" value="Rossmann-like_a/b/a_fold"/>
</dbReference>
<keyword evidence="4 8" id="KW-0566">Pantothenate biosynthesis</keyword>
<feature type="binding site" evidence="8">
    <location>
        <begin position="192"/>
        <end position="195"/>
    </location>
    <ligand>
        <name>ATP</name>
        <dbReference type="ChEBI" id="CHEBI:30616"/>
    </ligand>
</feature>
<reference evidence="9 10" key="1">
    <citation type="journal article" date="2011" name="Stand. Genomic Sci.">
        <title>Complete genome sequence of Parvibaculum lavamentivorans type strain (DS-1(T)).</title>
        <authorList>
            <person name="Schleheck D."/>
            <person name="Weiss M."/>
            <person name="Pitluck S."/>
            <person name="Bruce D."/>
            <person name="Land M.L."/>
            <person name="Han S."/>
            <person name="Saunders E."/>
            <person name="Tapia R."/>
            <person name="Detter C."/>
            <person name="Brettin T."/>
            <person name="Han J."/>
            <person name="Woyke T."/>
            <person name="Goodwin L."/>
            <person name="Pennacchio L."/>
            <person name="Nolan M."/>
            <person name="Cook A.M."/>
            <person name="Kjelleberg S."/>
            <person name="Thomas T."/>
        </authorList>
    </citation>
    <scope>NUCLEOTIDE SEQUENCE [LARGE SCALE GENOMIC DNA]</scope>
    <source>
        <strain evidence="10">DS-1 / DSM 13023 / NCIMB 13966</strain>
    </source>
</reference>
<dbReference type="InterPro" id="IPR004821">
    <property type="entry name" value="Cyt_trans-like"/>
</dbReference>
<dbReference type="HOGENOM" id="CLU_047148_0_2_5"/>
<evidence type="ECO:0000256" key="2">
    <source>
        <dbReference type="ARBA" id="ARBA00009256"/>
    </source>
</evidence>
<dbReference type="UniPathway" id="UPA00028">
    <property type="reaction ID" value="UER00005"/>
</dbReference>
<evidence type="ECO:0000256" key="1">
    <source>
        <dbReference type="ARBA" id="ARBA00004990"/>
    </source>
</evidence>
<dbReference type="eggNOG" id="COG0414">
    <property type="taxonomic scope" value="Bacteria"/>
</dbReference>
<proteinExistence type="inferred from homology"/>
<comment type="subunit">
    <text evidence="8">Homodimer.</text>
</comment>
<sequence>MPLDTTSYRIPVARTAADLREAVAAWRREGETVALVPTMGALHAGHLSLVDLARGKADRVIVSIFVNPTQFAPNEDFGAYPRTEADDAAKLAERAHLVYAPDAADMYPEGFSTTISLTGVTEPLEGTFRPTHFAGVATVVAKLVLRVLPDIAIFGEKDWQQLMVIRRMVADLDIPVEILGGPIMREADGLAMSSRNVYLSPDERKAAGQLNVILKETAAKVSGGAPIAEATKEGATRILALGFDKVDYLDIRDAASLAPFPSDRPTGPARILVAAKIGKTRLIDNMPV</sequence>
<comment type="similarity">
    <text evidence="2 8">Belongs to the pantothenate synthetase family.</text>
</comment>
<comment type="catalytic activity">
    <reaction evidence="7 8">
        <text>(R)-pantoate + beta-alanine + ATP = (R)-pantothenate + AMP + diphosphate + H(+)</text>
        <dbReference type="Rhea" id="RHEA:10912"/>
        <dbReference type="ChEBI" id="CHEBI:15378"/>
        <dbReference type="ChEBI" id="CHEBI:15980"/>
        <dbReference type="ChEBI" id="CHEBI:29032"/>
        <dbReference type="ChEBI" id="CHEBI:30616"/>
        <dbReference type="ChEBI" id="CHEBI:33019"/>
        <dbReference type="ChEBI" id="CHEBI:57966"/>
        <dbReference type="ChEBI" id="CHEBI:456215"/>
        <dbReference type="EC" id="6.3.2.1"/>
    </reaction>
</comment>
<dbReference type="OrthoDB" id="9773087at2"/>
<dbReference type="KEGG" id="pla:Plav_2791"/>
<comment type="miscellaneous">
    <text evidence="8">The reaction proceeds by a bi uni uni bi ping pong mechanism.</text>
</comment>
<feature type="binding site" evidence="8">
    <location>
        <position position="70"/>
    </location>
    <ligand>
        <name>(R)-pantoate</name>
        <dbReference type="ChEBI" id="CHEBI:15980"/>
    </ligand>
</feature>
<evidence type="ECO:0000256" key="5">
    <source>
        <dbReference type="ARBA" id="ARBA00022741"/>
    </source>
</evidence>
<dbReference type="Pfam" id="PF02569">
    <property type="entry name" value="Pantoate_ligase"/>
    <property type="match status" value="1"/>
</dbReference>
<comment type="subcellular location">
    <subcellularLocation>
        <location evidence="8">Cytoplasm</location>
    </subcellularLocation>
</comment>
<dbReference type="EC" id="6.3.2.1" evidence="8"/>
<evidence type="ECO:0000256" key="3">
    <source>
        <dbReference type="ARBA" id="ARBA00022598"/>
    </source>
</evidence>
<dbReference type="GO" id="GO:0004592">
    <property type="term" value="F:pantoate-beta-alanine ligase activity"/>
    <property type="evidence" value="ECO:0007669"/>
    <property type="project" value="UniProtKB-UniRule"/>
</dbReference>
<evidence type="ECO:0000256" key="8">
    <source>
        <dbReference type="HAMAP-Rule" id="MF_00158"/>
    </source>
</evidence>
<dbReference type="HAMAP" id="MF_00158">
    <property type="entry name" value="PanC"/>
    <property type="match status" value="1"/>
</dbReference>
<comment type="pathway">
    <text evidence="1 8">Cofactor biosynthesis; (R)-pantothenate biosynthesis; (R)-pantothenate from (R)-pantoate and beta-alanine: step 1/1.</text>
</comment>
<dbReference type="EMBL" id="CP000774">
    <property type="protein sequence ID" value="ABS64399.1"/>
    <property type="molecule type" value="Genomic_DNA"/>
</dbReference>
<feature type="binding site" evidence="8">
    <location>
        <begin position="39"/>
        <end position="46"/>
    </location>
    <ligand>
        <name>ATP</name>
        <dbReference type="ChEBI" id="CHEBI:30616"/>
    </ligand>
</feature>
<feature type="binding site" evidence="8">
    <location>
        <position position="161"/>
    </location>
    <ligand>
        <name>(R)-pantoate</name>
        <dbReference type="ChEBI" id="CHEBI:15980"/>
    </ligand>
</feature>
<dbReference type="CDD" id="cd00560">
    <property type="entry name" value="PanC"/>
    <property type="match status" value="1"/>
</dbReference>
<dbReference type="NCBIfam" id="TIGR00125">
    <property type="entry name" value="cyt_tran_rel"/>
    <property type="match status" value="1"/>
</dbReference>
<name>A7HWW6_PARL1</name>
<dbReference type="Gene3D" id="3.40.50.620">
    <property type="entry name" value="HUPs"/>
    <property type="match status" value="1"/>
</dbReference>
<keyword evidence="5 8" id="KW-0547">Nucleotide-binding</keyword>